<feature type="transmembrane region" description="Helical" evidence="6">
    <location>
        <begin position="180"/>
        <end position="203"/>
    </location>
</feature>
<dbReference type="Proteomes" id="UP001302812">
    <property type="component" value="Unassembled WGS sequence"/>
</dbReference>
<gene>
    <name evidence="8" type="ORF">N656DRAFT_763060</name>
</gene>
<feature type="domain" description="Rhodopsin" evidence="7">
    <location>
        <begin position="39"/>
        <end position="279"/>
    </location>
</feature>
<comment type="similarity">
    <text evidence="5">Belongs to the SAT4 family.</text>
</comment>
<evidence type="ECO:0000256" key="2">
    <source>
        <dbReference type="ARBA" id="ARBA00022692"/>
    </source>
</evidence>
<dbReference type="InterPro" id="IPR052337">
    <property type="entry name" value="SAT4-like"/>
</dbReference>
<dbReference type="EMBL" id="MU853371">
    <property type="protein sequence ID" value="KAK4107613.1"/>
    <property type="molecule type" value="Genomic_DNA"/>
</dbReference>
<feature type="transmembrane region" description="Helical" evidence="6">
    <location>
        <begin position="215"/>
        <end position="239"/>
    </location>
</feature>
<reference evidence="8" key="2">
    <citation type="submission" date="2023-05" db="EMBL/GenBank/DDBJ databases">
        <authorList>
            <consortium name="Lawrence Berkeley National Laboratory"/>
            <person name="Steindorff A."/>
            <person name="Hensen N."/>
            <person name="Bonometti L."/>
            <person name="Westerberg I."/>
            <person name="Brannstrom I.O."/>
            <person name="Guillou S."/>
            <person name="Cros-Aarteil S."/>
            <person name="Calhoun S."/>
            <person name="Haridas S."/>
            <person name="Kuo A."/>
            <person name="Mondo S."/>
            <person name="Pangilinan J."/>
            <person name="Riley R."/>
            <person name="Labutti K."/>
            <person name="Andreopoulos B."/>
            <person name="Lipzen A."/>
            <person name="Chen C."/>
            <person name="Yanf M."/>
            <person name="Daum C."/>
            <person name="Ng V."/>
            <person name="Clum A."/>
            <person name="Ohm R."/>
            <person name="Martin F."/>
            <person name="Silar P."/>
            <person name="Natvig D."/>
            <person name="Lalanne C."/>
            <person name="Gautier V."/>
            <person name="Ament-Velasquez S.L."/>
            <person name="Kruys A."/>
            <person name="Hutchinson M.I."/>
            <person name="Powell A.J."/>
            <person name="Barry K."/>
            <person name="Miller A.N."/>
            <person name="Grigoriev I.V."/>
            <person name="Debuchy R."/>
            <person name="Gladieux P."/>
            <person name="Thoren M.H."/>
            <person name="Johannesson H."/>
        </authorList>
    </citation>
    <scope>NUCLEOTIDE SEQUENCE</scope>
    <source>
        <strain evidence="8">CBS 508.74</strain>
    </source>
</reference>
<evidence type="ECO:0000256" key="4">
    <source>
        <dbReference type="ARBA" id="ARBA00023136"/>
    </source>
</evidence>
<feature type="transmembrane region" description="Helical" evidence="6">
    <location>
        <begin position="55"/>
        <end position="81"/>
    </location>
</feature>
<evidence type="ECO:0000256" key="5">
    <source>
        <dbReference type="ARBA" id="ARBA00038359"/>
    </source>
</evidence>
<organism evidence="8 9">
    <name type="scientific">Canariomyces notabilis</name>
    <dbReference type="NCBI Taxonomy" id="2074819"/>
    <lineage>
        <taxon>Eukaryota</taxon>
        <taxon>Fungi</taxon>
        <taxon>Dikarya</taxon>
        <taxon>Ascomycota</taxon>
        <taxon>Pezizomycotina</taxon>
        <taxon>Sordariomycetes</taxon>
        <taxon>Sordariomycetidae</taxon>
        <taxon>Sordariales</taxon>
        <taxon>Chaetomiaceae</taxon>
        <taxon>Canariomyces</taxon>
    </lineage>
</organism>
<evidence type="ECO:0000256" key="6">
    <source>
        <dbReference type="SAM" id="Phobius"/>
    </source>
</evidence>
<evidence type="ECO:0000256" key="3">
    <source>
        <dbReference type="ARBA" id="ARBA00022989"/>
    </source>
</evidence>
<dbReference type="GO" id="GO:0016020">
    <property type="term" value="C:membrane"/>
    <property type="evidence" value="ECO:0007669"/>
    <property type="project" value="UniProtKB-SubCell"/>
</dbReference>
<comment type="caution">
    <text evidence="8">The sequence shown here is derived from an EMBL/GenBank/DDBJ whole genome shotgun (WGS) entry which is preliminary data.</text>
</comment>
<evidence type="ECO:0000256" key="1">
    <source>
        <dbReference type="ARBA" id="ARBA00004141"/>
    </source>
</evidence>
<proteinExistence type="inferred from homology"/>
<dbReference type="GeneID" id="89937410"/>
<dbReference type="InterPro" id="IPR049326">
    <property type="entry name" value="Rhodopsin_dom_fungi"/>
</dbReference>
<sequence>MSTADELPALHPYAVSPGASVHIIIACIFTLLATICVVLRFVQRRRSREFWWDDWAILGSLIFAFGGVLLCTLLISAPSIGAAGYHINTYTVDQLNTYFKLMLAANVLYNPSIALSKASILFFYRRIFSVDGQFLMFMRIMGFFVIGNCLAAMLGLIFSSNPVEAQWNVGMPATTINGPAFWAVMAVVNIVLEMAMLAIAQIKVWKLQLSPRKKFLISGVLLLGAFTIIASILRIVYLLTVDVSDMTYTITTPGIWTNVEMNLSIICACLPMLYNLFRRTRGKGNTTARSTDWTPRHQGGVVTIGSGPSKLMAPFKSSQYLDS</sequence>
<keyword evidence="4 6" id="KW-0472">Membrane</keyword>
<feature type="transmembrane region" description="Helical" evidence="6">
    <location>
        <begin position="101"/>
        <end position="124"/>
    </location>
</feature>
<feature type="transmembrane region" description="Helical" evidence="6">
    <location>
        <begin position="259"/>
        <end position="277"/>
    </location>
</feature>
<evidence type="ECO:0000259" key="7">
    <source>
        <dbReference type="Pfam" id="PF20684"/>
    </source>
</evidence>
<dbReference type="Pfam" id="PF20684">
    <property type="entry name" value="Fung_rhodopsin"/>
    <property type="match status" value="1"/>
</dbReference>
<keyword evidence="2 6" id="KW-0812">Transmembrane</keyword>
<dbReference type="PANTHER" id="PTHR33048:SF151">
    <property type="entry name" value="INTEGRAL MEMBRANE PROTEIN"/>
    <property type="match status" value="1"/>
</dbReference>
<evidence type="ECO:0000313" key="9">
    <source>
        <dbReference type="Proteomes" id="UP001302812"/>
    </source>
</evidence>
<accession>A0AAN6QCG0</accession>
<evidence type="ECO:0000313" key="8">
    <source>
        <dbReference type="EMBL" id="KAK4107613.1"/>
    </source>
</evidence>
<feature type="transmembrane region" description="Helical" evidence="6">
    <location>
        <begin position="20"/>
        <end position="43"/>
    </location>
</feature>
<dbReference type="PANTHER" id="PTHR33048">
    <property type="entry name" value="PTH11-LIKE INTEGRAL MEMBRANE PROTEIN (AFU_ORTHOLOGUE AFUA_5G11245)"/>
    <property type="match status" value="1"/>
</dbReference>
<name>A0AAN6QCG0_9PEZI</name>
<comment type="subcellular location">
    <subcellularLocation>
        <location evidence="1">Membrane</location>
        <topology evidence="1">Multi-pass membrane protein</topology>
    </subcellularLocation>
</comment>
<feature type="transmembrane region" description="Helical" evidence="6">
    <location>
        <begin position="136"/>
        <end position="160"/>
    </location>
</feature>
<protein>
    <recommendedName>
        <fullName evidence="7">Rhodopsin domain-containing protein</fullName>
    </recommendedName>
</protein>
<reference evidence="8" key="1">
    <citation type="journal article" date="2023" name="Mol. Phylogenet. Evol.">
        <title>Genome-scale phylogeny and comparative genomics of the fungal order Sordariales.</title>
        <authorList>
            <person name="Hensen N."/>
            <person name="Bonometti L."/>
            <person name="Westerberg I."/>
            <person name="Brannstrom I.O."/>
            <person name="Guillou S."/>
            <person name="Cros-Aarteil S."/>
            <person name="Calhoun S."/>
            <person name="Haridas S."/>
            <person name="Kuo A."/>
            <person name="Mondo S."/>
            <person name="Pangilinan J."/>
            <person name="Riley R."/>
            <person name="LaButti K."/>
            <person name="Andreopoulos B."/>
            <person name="Lipzen A."/>
            <person name="Chen C."/>
            <person name="Yan M."/>
            <person name="Daum C."/>
            <person name="Ng V."/>
            <person name="Clum A."/>
            <person name="Steindorff A."/>
            <person name="Ohm R.A."/>
            <person name="Martin F."/>
            <person name="Silar P."/>
            <person name="Natvig D.O."/>
            <person name="Lalanne C."/>
            <person name="Gautier V."/>
            <person name="Ament-Velasquez S.L."/>
            <person name="Kruys A."/>
            <person name="Hutchinson M.I."/>
            <person name="Powell A.J."/>
            <person name="Barry K."/>
            <person name="Miller A.N."/>
            <person name="Grigoriev I.V."/>
            <person name="Debuchy R."/>
            <person name="Gladieux P."/>
            <person name="Hiltunen Thoren M."/>
            <person name="Johannesson H."/>
        </authorList>
    </citation>
    <scope>NUCLEOTIDE SEQUENCE</scope>
    <source>
        <strain evidence="8">CBS 508.74</strain>
    </source>
</reference>
<keyword evidence="9" id="KW-1185">Reference proteome</keyword>
<dbReference type="RefSeq" id="XP_064665183.1">
    <property type="nucleotide sequence ID" value="XM_064813285.1"/>
</dbReference>
<keyword evidence="3 6" id="KW-1133">Transmembrane helix</keyword>
<dbReference type="AlphaFoldDB" id="A0AAN6QCG0"/>